<dbReference type="PROSITE" id="PS50176">
    <property type="entry name" value="ARM_REPEAT"/>
    <property type="match status" value="2"/>
</dbReference>
<keyword evidence="5" id="KW-1185">Reference proteome</keyword>
<dbReference type="EMBL" id="JAMQYH010000004">
    <property type="protein sequence ID" value="KAJ1689928.1"/>
    <property type="molecule type" value="Genomic_DNA"/>
</dbReference>
<dbReference type="Proteomes" id="UP001151287">
    <property type="component" value="Unassembled WGS sequence"/>
</dbReference>
<dbReference type="InterPro" id="IPR011989">
    <property type="entry name" value="ARM-like"/>
</dbReference>
<dbReference type="OrthoDB" id="7537227at2759"/>
<dbReference type="SUPFAM" id="SSF48371">
    <property type="entry name" value="ARM repeat"/>
    <property type="match status" value="1"/>
</dbReference>
<evidence type="ECO:0000259" key="3">
    <source>
        <dbReference type="Pfam" id="PF25598"/>
    </source>
</evidence>
<dbReference type="PANTHER" id="PTHR23315">
    <property type="entry name" value="U BOX DOMAIN-CONTAINING"/>
    <property type="match status" value="1"/>
</dbReference>
<gene>
    <name evidence="4" type="ORF">LUZ63_014083</name>
</gene>
<sequence>MESPRSEFTDSASNGEELELAADSIMEQVRSDDGESRIKAAKEIRRLAKTSSVNRRLLSNAIEPLVEMVRSGRDECAEAAILALLNLGVKDERNKINIVKAGALDPIINLLQSQNQNLQENATAAILTLTACSANKPAICSSGTIPLLVSILSQATNPQTKIDSLMALYNLSTLPDSLPSIVSSNPIPSLVTLLKTVRKSSKTAEKCMALLEPLLGFESGRAALTTEPGGVLSVVELLEEGSPAVKEFAVCALLTMCESDRERYREVILKEGVIPGLLELSVKGTTHKSRSKARALLQLLRDSPRPRPELEPAALENIVSDIVLRVDGGDRAGKAKKMLAEMVQVSMEQSLRHMQQRALICTPNPSK</sequence>
<dbReference type="InterPro" id="IPR000225">
    <property type="entry name" value="Armadillo"/>
</dbReference>
<feature type="domain" description="U-box" evidence="3">
    <location>
        <begin position="25"/>
        <end position="304"/>
    </location>
</feature>
<evidence type="ECO:0000313" key="4">
    <source>
        <dbReference type="EMBL" id="KAJ1689928.1"/>
    </source>
</evidence>
<feature type="repeat" description="ARM" evidence="2">
    <location>
        <begin position="60"/>
        <end position="102"/>
    </location>
</feature>
<keyword evidence="1" id="KW-0833">Ubl conjugation pathway</keyword>
<evidence type="ECO:0000313" key="5">
    <source>
        <dbReference type="Proteomes" id="UP001151287"/>
    </source>
</evidence>
<evidence type="ECO:0000256" key="1">
    <source>
        <dbReference type="ARBA" id="ARBA00022786"/>
    </source>
</evidence>
<accession>A0A9Q0C9T1</accession>
<dbReference type="InterPro" id="IPR058678">
    <property type="entry name" value="ARM_PUB"/>
</dbReference>
<organism evidence="4 5">
    <name type="scientific">Rhynchospora breviuscula</name>
    <dbReference type="NCBI Taxonomy" id="2022672"/>
    <lineage>
        <taxon>Eukaryota</taxon>
        <taxon>Viridiplantae</taxon>
        <taxon>Streptophyta</taxon>
        <taxon>Embryophyta</taxon>
        <taxon>Tracheophyta</taxon>
        <taxon>Spermatophyta</taxon>
        <taxon>Magnoliopsida</taxon>
        <taxon>Liliopsida</taxon>
        <taxon>Poales</taxon>
        <taxon>Cyperaceae</taxon>
        <taxon>Cyperoideae</taxon>
        <taxon>Rhynchosporeae</taxon>
        <taxon>Rhynchospora</taxon>
    </lineage>
</organism>
<protein>
    <recommendedName>
        <fullName evidence="3">U-box domain-containing protein</fullName>
    </recommendedName>
</protein>
<dbReference type="Pfam" id="PF25598">
    <property type="entry name" value="ARM_PUB"/>
    <property type="match status" value="1"/>
</dbReference>
<dbReference type="SMART" id="SM00185">
    <property type="entry name" value="ARM"/>
    <property type="match status" value="4"/>
</dbReference>
<dbReference type="Gene3D" id="1.25.10.10">
    <property type="entry name" value="Leucine-rich Repeat Variant"/>
    <property type="match status" value="2"/>
</dbReference>
<comment type="caution">
    <text evidence="4">The sequence shown here is derived from an EMBL/GenBank/DDBJ whole genome shotgun (WGS) entry which is preliminary data.</text>
</comment>
<dbReference type="AlphaFoldDB" id="A0A9Q0C9T1"/>
<feature type="repeat" description="ARM" evidence="2">
    <location>
        <begin position="102"/>
        <end position="144"/>
    </location>
</feature>
<evidence type="ECO:0000256" key="2">
    <source>
        <dbReference type="PROSITE-ProRule" id="PRU00259"/>
    </source>
</evidence>
<proteinExistence type="predicted"/>
<reference evidence="4" key="1">
    <citation type="journal article" date="2022" name="Cell">
        <title>Repeat-based holocentromeres influence genome architecture and karyotype evolution.</title>
        <authorList>
            <person name="Hofstatter P.G."/>
            <person name="Thangavel G."/>
            <person name="Lux T."/>
            <person name="Neumann P."/>
            <person name="Vondrak T."/>
            <person name="Novak P."/>
            <person name="Zhang M."/>
            <person name="Costa L."/>
            <person name="Castellani M."/>
            <person name="Scott A."/>
            <person name="Toegelov H."/>
            <person name="Fuchs J."/>
            <person name="Mata-Sucre Y."/>
            <person name="Dias Y."/>
            <person name="Vanzela A.L.L."/>
            <person name="Huettel B."/>
            <person name="Almeida C.C.S."/>
            <person name="Simkova H."/>
            <person name="Souza G."/>
            <person name="Pedrosa-Harand A."/>
            <person name="Macas J."/>
            <person name="Mayer K.F.X."/>
            <person name="Houben A."/>
            <person name="Marques A."/>
        </authorList>
    </citation>
    <scope>NUCLEOTIDE SEQUENCE</scope>
    <source>
        <strain evidence="4">RhyBre1mFocal</strain>
    </source>
</reference>
<name>A0A9Q0C9T1_9POAL</name>
<dbReference type="FunFam" id="1.25.10.10:FF:000300">
    <property type="entry name" value="U-box domain-containing protein 4"/>
    <property type="match status" value="1"/>
</dbReference>
<dbReference type="InterPro" id="IPR016024">
    <property type="entry name" value="ARM-type_fold"/>
</dbReference>
<dbReference type="PANTHER" id="PTHR23315:SF65">
    <property type="entry name" value="ARM REPEAT SUPERFAMILY PROTEIN"/>
    <property type="match status" value="1"/>
</dbReference>